<proteinExistence type="predicted"/>
<organism evidence="3">
    <name type="scientific">Rhodosorus marinus</name>
    <dbReference type="NCBI Taxonomy" id="101924"/>
    <lineage>
        <taxon>Eukaryota</taxon>
        <taxon>Rhodophyta</taxon>
        <taxon>Stylonematophyceae</taxon>
        <taxon>Stylonematales</taxon>
        <taxon>Stylonemataceae</taxon>
        <taxon>Rhodosorus</taxon>
    </lineage>
</organism>
<accession>A0A7S3E6Z7</accession>
<dbReference type="EMBL" id="HBHW01004439">
    <property type="protein sequence ID" value="CAE0035295.1"/>
    <property type="molecule type" value="Transcribed_RNA"/>
</dbReference>
<evidence type="ECO:0000313" key="1">
    <source>
        <dbReference type="EMBL" id="CAE0035293.1"/>
    </source>
</evidence>
<name>A0A7S3E6Z7_9RHOD</name>
<dbReference type="EMBL" id="HBHW01004441">
    <property type="protein sequence ID" value="CAE0035297.1"/>
    <property type="molecule type" value="Transcribed_RNA"/>
</dbReference>
<evidence type="ECO:0000313" key="3">
    <source>
        <dbReference type="EMBL" id="CAE0035295.1"/>
    </source>
</evidence>
<protein>
    <submittedName>
        <fullName evidence="3">Uncharacterized protein</fullName>
    </submittedName>
</protein>
<evidence type="ECO:0000313" key="2">
    <source>
        <dbReference type="EMBL" id="CAE0035294.1"/>
    </source>
</evidence>
<dbReference type="EMBL" id="HBHW01004437">
    <property type="protein sequence ID" value="CAE0035293.1"/>
    <property type="molecule type" value="Transcribed_RNA"/>
</dbReference>
<sequence>MNLYRLCRPGRFLRFGGSSRGLCEVSSSIRARTGVDAGAVEEGVGEELELERYGLGGRVLKDESLEEIIAGTDRRLLCRWQDIRSILSETENIVLRESRTKRAVAVTAFTIGENALLGPSTEKSMRVGRVHRHLTLGTDRRYRQELLNTRIFDPNVCESCVETAIVAGKDLDVFHDAEFLEYGRVDTVVSSAIVPRIDALYEKPTTVKELKSDDDLRSMEFELRQALNFRHCSGWNVADSRMFVLLDEEGKWLCGCAVNEQTVSLHRLPQTVRFLLARTTRLESLVNPNPKLLLAKIGAFNVFSNDFSHLAKLFRGVNSQLGTHLCVHYTVDSDPSLDSWRKVEFLLELQGTIASEIENRFRKDWGHVMIRFHGLNQLHQNAFRLHPLFISPDMTI</sequence>
<dbReference type="AlphaFoldDB" id="A0A7S3E6Z7"/>
<dbReference type="EMBL" id="HBHW01004438">
    <property type="protein sequence ID" value="CAE0035294.1"/>
    <property type="molecule type" value="Transcribed_RNA"/>
</dbReference>
<gene>
    <name evidence="1" type="ORF">RMAR00112_LOCUS3239</name>
    <name evidence="2" type="ORF">RMAR00112_LOCUS3240</name>
    <name evidence="3" type="ORF">RMAR00112_LOCUS3241</name>
    <name evidence="4" type="ORF">RMAR00112_LOCUS3243</name>
</gene>
<reference evidence="3" key="1">
    <citation type="submission" date="2021-01" db="EMBL/GenBank/DDBJ databases">
        <authorList>
            <person name="Corre E."/>
            <person name="Pelletier E."/>
            <person name="Niang G."/>
            <person name="Scheremetjew M."/>
            <person name="Finn R."/>
            <person name="Kale V."/>
            <person name="Holt S."/>
            <person name="Cochrane G."/>
            <person name="Meng A."/>
            <person name="Brown T."/>
            <person name="Cohen L."/>
        </authorList>
    </citation>
    <scope>NUCLEOTIDE SEQUENCE</scope>
    <source>
        <strain evidence="3">CCMP 769</strain>
    </source>
</reference>
<evidence type="ECO:0000313" key="4">
    <source>
        <dbReference type="EMBL" id="CAE0035297.1"/>
    </source>
</evidence>